<accession>A0ABV3F2V1</accession>
<feature type="signal peptide" evidence="1">
    <location>
        <begin position="1"/>
        <end position="20"/>
    </location>
</feature>
<keyword evidence="1" id="KW-0732">Signal</keyword>
<dbReference type="Proteomes" id="UP001551658">
    <property type="component" value="Unassembled WGS sequence"/>
</dbReference>
<reference evidence="2 3" key="1">
    <citation type="submission" date="2024-06" db="EMBL/GenBank/DDBJ databases">
        <title>The Natural Products Discovery Center: Release of the First 8490 Sequenced Strains for Exploring Actinobacteria Biosynthetic Diversity.</title>
        <authorList>
            <person name="Kalkreuter E."/>
            <person name="Kautsar S.A."/>
            <person name="Yang D."/>
            <person name="Bader C.D."/>
            <person name="Teijaro C.N."/>
            <person name="Fluegel L."/>
            <person name="Davis C.M."/>
            <person name="Simpson J.R."/>
            <person name="Lauterbach L."/>
            <person name="Steele A.D."/>
            <person name="Gui C."/>
            <person name="Meng S."/>
            <person name="Li G."/>
            <person name="Viehrig K."/>
            <person name="Ye F."/>
            <person name="Su P."/>
            <person name="Kiefer A.F."/>
            <person name="Nichols A."/>
            <person name="Cepeda A.J."/>
            <person name="Yan W."/>
            <person name="Fan B."/>
            <person name="Jiang Y."/>
            <person name="Adhikari A."/>
            <person name="Zheng C.-J."/>
            <person name="Schuster L."/>
            <person name="Cowan T.M."/>
            <person name="Smanski M.J."/>
            <person name="Chevrette M.G."/>
            <person name="De Carvalho L.P.S."/>
            <person name="Shen B."/>
        </authorList>
    </citation>
    <scope>NUCLEOTIDE SEQUENCE [LARGE SCALE GENOMIC DNA]</scope>
    <source>
        <strain evidence="2 3">NPDC050671</strain>
    </source>
</reference>
<evidence type="ECO:0000313" key="3">
    <source>
        <dbReference type="Proteomes" id="UP001551658"/>
    </source>
</evidence>
<name>A0ABV3F2V1_9NOCA</name>
<keyword evidence="3" id="KW-1185">Reference proteome</keyword>
<dbReference type="RefSeq" id="WP_157120410.1">
    <property type="nucleotide sequence ID" value="NZ_JBFAIH010000002.1"/>
</dbReference>
<sequence length="52" mass="5309">MSSFLSFLSLMLVLPGLAAAAAYGAVAVSMWLEKRHGAGDPGPAPHRATGRA</sequence>
<organism evidence="2 3">
    <name type="scientific">Nocardia fusca</name>
    <dbReference type="NCBI Taxonomy" id="941183"/>
    <lineage>
        <taxon>Bacteria</taxon>
        <taxon>Bacillati</taxon>
        <taxon>Actinomycetota</taxon>
        <taxon>Actinomycetes</taxon>
        <taxon>Mycobacteriales</taxon>
        <taxon>Nocardiaceae</taxon>
        <taxon>Nocardia</taxon>
    </lineage>
</organism>
<feature type="chain" id="PRO_5046436372" evidence="1">
    <location>
        <begin position="21"/>
        <end position="52"/>
    </location>
</feature>
<evidence type="ECO:0000313" key="2">
    <source>
        <dbReference type="EMBL" id="MEV0362034.1"/>
    </source>
</evidence>
<gene>
    <name evidence="2" type="ORF">AB0H72_04950</name>
</gene>
<dbReference type="EMBL" id="JBFAIH010000002">
    <property type="protein sequence ID" value="MEV0362034.1"/>
    <property type="molecule type" value="Genomic_DNA"/>
</dbReference>
<proteinExistence type="predicted"/>
<protein>
    <submittedName>
        <fullName evidence="2">Uncharacterized protein</fullName>
    </submittedName>
</protein>
<comment type="caution">
    <text evidence="2">The sequence shown here is derived from an EMBL/GenBank/DDBJ whole genome shotgun (WGS) entry which is preliminary data.</text>
</comment>
<evidence type="ECO:0000256" key="1">
    <source>
        <dbReference type="SAM" id="SignalP"/>
    </source>
</evidence>